<keyword evidence="2" id="KW-1185">Reference proteome</keyword>
<dbReference type="AlphaFoldDB" id="C8NFW5"/>
<reference evidence="1 2" key="1">
    <citation type="submission" date="2009-08" db="EMBL/GenBank/DDBJ databases">
        <authorList>
            <person name="Muzny D."/>
            <person name="Qin X."/>
            <person name="Deng J."/>
            <person name="Jiang H."/>
            <person name="Liu Y."/>
            <person name="Qu J."/>
            <person name="Song X.-Z."/>
            <person name="Zhang L."/>
            <person name="Thornton R."/>
            <person name="Coyle M."/>
            <person name="Francisco L."/>
            <person name="Jackson L."/>
            <person name="Javaid M."/>
            <person name="Korchina V."/>
            <person name="Kovar C."/>
            <person name="Mata R."/>
            <person name="Mathew T."/>
            <person name="Ngo R."/>
            <person name="Nguyen L."/>
            <person name="Nguyen N."/>
            <person name="Okwuonu G."/>
            <person name="Ongeri F."/>
            <person name="Pham C."/>
            <person name="Simmons D."/>
            <person name="Wilczek-Boney K."/>
            <person name="Hale W."/>
            <person name="Jakkamsetti A."/>
            <person name="Pham P."/>
            <person name="Ruth R."/>
            <person name="San Lucas F."/>
            <person name="Warren J."/>
            <person name="Zhang J."/>
            <person name="Zhao Z."/>
            <person name="Zhou C."/>
            <person name="Zhu D."/>
            <person name="Lee S."/>
            <person name="Bess C."/>
            <person name="Blankenburg K."/>
            <person name="Forbes L."/>
            <person name="Fu Q."/>
            <person name="Gubbala S."/>
            <person name="Hirani K."/>
            <person name="Jayaseelan J.C."/>
            <person name="Lara F."/>
            <person name="Munidasa M."/>
            <person name="Palculict T."/>
            <person name="Patil S."/>
            <person name="Pu L.-L."/>
            <person name="Saada N."/>
            <person name="Tang L."/>
            <person name="Weissenberger G."/>
            <person name="Zhu Y."/>
            <person name="Hemphill L."/>
            <person name="Shang Y."/>
            <person name="Youmans B."/>
            <person name="Ayvaz T."/>
            <person name="Ross M."/>
            <person name="Santibanez J."/>
            <person name="Aqrawi P."/>
            <person name="Gross S."/>
            <person name="Joshi V."/>
            <person name="Fowler G."/>
            <person name="Nazareth L."/>
            <person name="Reid J."/>
            <person name="Worley K."/>
            <person name="Petrosino J."/>
            <person name="Highlander S."/>
            <person name="Gibbs R."/>
        </authorList>
    </citation>
    <scope>NUCLEOTIDE SEQUENCE [LARGE SCALE GENOMIC DNA]</scope>
    <source>
        <strain evidence="1 2">ATCC 49175</strain>
    </source>
</reference>
<comment type="caution">
    <text evidence="1">The sequence shown here is derived from an EMBL/GenBank/DDBJ whole genome shotgun (WGS) entry which is preliminary data.</text>
</comment>
<evidence type="ECO:0000313" key="1">
    <source>
        <dbReference type="EMBL" id="EEW37451.1"/>
    </source>
</evidence>
<dbReference type="EMBL" id="ACKZ01000016">
    <property type="protein sequence ID" value="EEW37451.1"/>
    <property type="molecule type" value="Genomic_DNA"/>
</dbReference>
<evidence type="ECO:0000313" key="2">
    <source>
        <dbReference type="Proteomes" id="UP000005926"/>
    </source>
</evidence>
<dbReference type="Proteomes" id="UP000005926">
    <property type="component" value="Unassembled WGS sequence"/>
</dbReference>
<proteinExistence type="predicted"/>
<organism evidence="1 2">
    <name type="scientific">Granulicatella adiacens ATCC 49175</name>
    <dbReference type="NCBI Taxonomy" id="638301"/>
    <lineage>
        <taxon>Bacteria</taxon>
        <taxon>Bacillati</taxon>
        <taxon>Bacillota</taxon>
        <taxon>Bacilli</taxon>
        <taxon>Lactobacillales</taxon>
        <taxon>Carnobacteriaceae</taxon>
        <taxon>Granulicatella</taxon>
    </lineage>
</organism>
<sequence length="76" mass="8634">MVKPSIFNLKTAYGGGDSTYEGYFASNAETCSAESVNVNEFIVILLVLFKNTMRTFIRLLLQKEDYSCFFAQEMVK</sequence>
<dbReference type="HOGENOM" id="CLU_2649358_0_0_9"/>
<dbReference type="STRING" id="638301.HMPREF0444_0810"/>
<name>C8NFW5_9LACT</name>
<accession>C8NFW5</accession>
<protein>
    <submittedName>
        <fullName evidence="1">Uncharacterized protein</fullName>
    </submittedName>
</protein>
<gene>
    <name evidence="1" type="ORF">HMPREF0444_0810</name>
</gene>